<accession>A0A5C4T6I9</accession>
<evidence type="ECO:0000256" key="3">
    <source>
        <dbReference type="ARBA" id="ARBA00022475"/>
    </source>
</evidence>
<evidence type="ECO:0000259" key="9">
    <source>
        <dbReference type="PROSITE" id="PS50928"/>
    </source>
</evidence>
<evidence type="ECO:0000256" key="1">
    <source>
        <dbReference type="ARBA" id="ARBA00004651"/>
    </source>
</evidence>
<dbReference type="GO" id="GO:0022857">
    <property type="term" value="F:transmembrane transporter activity"/>
    <property type="evidence" value="ECO:0007669"/>
    <property type="project" value="InterPro"/>
</dbReference>
<organism evidence="10 11">
    <name type="scientific">Paenibacillus hemerocallicola</name>
    <dbReference type="NCBI Taxonomy" id="1172614"/>
    <lineage>
        <taxon>Bacteria</taxon>
        <taxon>Bacillati</taxon>
        <taxon>Bacillota</taxon>
        <taxon>Bacilli</taxon>
        <taxon>Bacillales</taxon>
        <taxon>Paenibacillaceae</taxon>
        <taxon>Paenibacillus</taxon>
    </lineage>
</organism>
<dbReference type="SUPFAM" id="SSF161098">
    <property type="entry name" value="MetI-like"/>
    <property type="match status" value="1"/>
</dbReference>
<feature type="transmembrane region" description="Helical" evidence="8">
    <location>
        <begin position="54"/>
        <end position="77"/>
    </location>
</feature>
<comment type="subcellular location">
    <subcellularLocation>
        <location evidence="1 8">Cell membrane</location>
        <topology evidence="1 8">Multi-pass membrane protein</topology>
    </subcellularLocation>
</comment>
<evidence type="ECO:0000256" key="8">
    <source>
        <dbReference type="RuleBase" id="RU363032"/>
    </source>
</evidence>
<dbReference type="PANTHER" id="PTHR30614:SF0">
    <property type="entry name" value="L-CYSTINE TRANSPORT SYSTEM PERMEASE PROTEIN TCYL"/>
    <property type="match status" value="1"/>
</dbReference>
<dbReference type="AlphaFoldDB" id="A0A5C4T6I9"/>
<keyword evidence="5" id="KW-0029">Amino-acid transport</keyword>
<reference evidence="10 11" key="1">
    <citation type="submission" date="2019-05" db="EMBL/GenBank/DDBJ databases">
        <title>We sequenced the genome of Paenibacillus hemerocallicola KCTC 33185 for further insight into its adaptation and study the phylogeny of Paenibacillus.</title>
        <authorList>
            <person name="Narsing Rao M.P."/>
        </authorList>
    </citation>
    <scope>NUCLEOTIDE SEQUENCE [LARGE SCALE GENOMIC DNA]</scope>
    <source>
        <strain evidence="10 11">KCTC 33185</strain>
    </source>
</reference>
<dbReference type="GO" id="GO:0006865">
    <property type="term" value="P:amino acid transport"/>
    <property type="evidence" value="ECO:0007669"/>
    <property type="project" value="UniProtKB-KW"/>
</dbReference>
<evidence type="ECO:0000256" key="4">
    <source>
        <dbReference type="ARBA" id="ARBA00022692"/>
    </source>
</evidence>
<dbReference type="InterPro" id="IPR000515">
    <property type="entry name" value="MetI-like"/>
</dbReference>
<dbReference type="PANTHER" id="PTHR30614">
    <property type="entry name" value="MEMBRANE COMPONENT OF AMINO ACID ABC TRANSPORTER"/>
    <property type="match status" value="1"/>
</dbReference>
<dbReference type="Pfam" id="PF00528">
    <property type="entry name" value="BPD_transp_1"/>
    <property type="match status" value="1"/>
</dbReference>
<protein>
    <submittedName>
        <fullName evidence="10">Ectoine/hydroxyectoine ABC transporter permease subunit EhuD</fullName>
    </submittedName>
</protein>
<dbReference type="NCBIfam" id="TIGR03003">
    <property type="entry name" value="ectoine_ehuD"/>
    <property type="match status" value="1"/>
</dbReference>
<proteinExistence type="inferred from homology"/>
<feature type="transmembrane region" description="Helical" evidence="8">
    <location>
        <begin position="15"/>
        <end position="42"/>
    </location>
</feature>
<keyword evidence="4 8" id="KW-0812">Transmembrane</keyword>
<dbReference type="EMBL" id="VDCQ01000027">
    <property type="protein sequence ID" value="TNJ64612.1"/>
    <property type="molecule type" value="Genomic_DNA"/>
</dbReference>
<evidence type="ECO:0000256" key="2">
    <source>
        <dbReference type="ARBA" id="ARBA00022448"/>
    </source>
</evidence>
<feature type="transmembrane region" description="Helical" evidence="8">
    <location>
        <begin position="133"/>
        <end position="154"/>
    </location>
</feature>
<gene>
    <name evidence="10" type="primary">ehuD</name>
    <name evidence="10" type="ORF">FE784_19370</name>
</gene>
<dbReference type="NCBIfam" id="TIGR01726">
    <property type="entry name" value="HEQRo_perm_3TM"/>
    <property type="match status" value="1"/>
</dbReference>
<feature type="transmembrane region" description="Helical" evidence="8">
    <location>
        <begin position="188"/>
        <end position="207"/>
    </location>
</feature>
<dbReference type="Gene3D" id="1.10.3720.10">
    <property type="entry name" value="MetI-like"/>
    <property type="match status" value="1"/>
</dbReference>
<evidence type="ECO:0000256" key="5">
    <source>
        <dbReference type="ARBA" id="ARBA00022970"/>
    </source>
</evidence>
<dbReference type="OrthoDB" id="9805999at2"/>
<comment type="similarity">
    <text evidence="8">Belongs to the binding-protein-dependent transport system permease family.</text>
</comment>
<feature type="transmembrane region" description="Helical" evidence="8">
    <location>
        <begin position="83"/>
        <end position="102"/>
    </location>
</feature>
<evidence type="ECO:0000313" key="11">
    <source>
        <dbReference type="Proteomes" id="UP000307943"/>
    </source>
</evidence>
<comment type="caution">
    <text evidence="10">The sequence shown here is derived from an EMBL/GenBank/DDBJ whole genome shotgun (WGS) entry which is preliminary data.</text>
</comment>
<sequence length="217" mass="23979">MKWSWDYAWSILPKLLVVVPVTIGAALCGFALAVILGLPLSIGKRSKRKAVSRTVAFVLELIRSTPLLIQLLLLFYALPLYGISLSPFTAGVLGLGIHYAAYMAEVYRSGIEAVPGGQWEAAKALNFSPRQTWFRLILPQAIPPVFPVMGNYLIVMFKETPILSAITLIEILQTAKSLGSVSFRYIEAFTLVGLLFFLMSYGSSLLLKRLELGLKRK</sequence>
<keyword evidence="6 8" id="KW-1133">Transmembrane helix</keyword>
<dbReference type="GO" id="GO:0043190">
    <property type="term" value="C:ATP-binding cassette (ABC) transporter complex"/>
    <property type="evidence" value="ECO:0007669"/>
    <property type="project" value="InterPro"/>
</dbReference>
<keyword evidence="3" id="KW-1003">Cell membrane</keyword>
<name>A0A5C4T6I9_9BACL</name>
<keyword evidence="11" id="KW-1185">Reference proteome</keyword>
<dbReference type="InterPro" id="IPR010065">
    <property type="entry name" value="AA_ABC_transptr_permease_3TM"/>
</dbReference>
<dbReference type="InterPro" id="IPR043429">
    <property type="entry name" value="ArtM/GltK/GlnP/TcyL/YhdX-like"/>
</dbReference>
<dbReference type="CDD" id="cd06261">
    <property type="entry name" value="TM_PBP2"/>
    <property type="match status" value="1"/>
</dbReference>
<dbReference type="Proteomes" id="UP000307943">
    <property type="component" value="Unassembled WGS sequence"/>
</dbReference>
<dbReference type="PROSITE" id="PS50928">
    <property type="entry name" value="ABC_TM1"/>
    <property type="match status" value="1"/>
</dbReference>
<evidence type="ECO:0000256" key="6">
    <source>
        <dbReference type="ARBA" id="ARBA00022989"/>
    </source>
</evidence>
<dbReference type="InterPro" id="IPR035906">
    <property type="entry name" value="MetI-like_sf"/>
</dbReference>
<feature type="domain" description="ABC transmembrane type-1" evidence="9">
    <location>
        <begin position="19"/>
        <end position="207"/>
    </location>
</feature>
<keyword evidence="2 8" id="KW-0813">Transport</keyword>
<evidence type="ECO:0000313" key="10">
    <source>
        <dbReference type="EMBL" id="TNJ64612.1"/>
    </source>
</evidence>
<evidence type="ECO:0000256" key="7">
    <source>
        <dbReference type="ARBA" id="ARBA00023136"/>
    </source>
</evidence>
<dbReference type="RefSeq" id="WP_139603872.1">
    <property type="nucleotide sequence ID" value="NZ_VDCQ01000027.1"/>
</dbReference>
<dbReference type="InterPro" id="IPR014341">
    <property type="entry name" value="Ectoine_EhuD"/>
</dbReference>
<keyword evidence="7 8" id="KW-0472">Membrane</keyword>